<dbReference type="eggNOG" id="COG0255">
    <property type="taxonomic scope" value="Bacteria"/>
</dbReference>
<sequence length="72" mass="8442">MKNSESLKEFKKLNSEQITEKIDQLRKDLFDLRFKQATRQLNETHKFKIIKKQVAQLLTLSKSQSASKTTSD</sequence>
<evidence type="ECO:0000313" key="7">
    <source>
        <dbReference type="Proteomes" id="UP000030598"/>
    </source>
</evidence>
<dbReference type="GO" id="GO:0022625">
    <property type="term" value="C:cytosolic large ribosomal subunit"/>
    <property type="evidence" value="ECO:0007669"/>
    <property type="project" value="TreeGrafter"/>
</dbReference>
<keyword evidence="3 5" id="KW-0687">Ribonucleoprotein</keyword>
<protein>
    <recommendedName>
        <fullName evidence="4 5">Large ribosomal subunit protein uL29</fullName>
    </recommendedName>
</protein>
<evidence type="ECO:0000256" key="2">
    <source>
        <dbReference type="ARBA" id="ARBA00022980"/>
    </source>
</evidence>
<comment type="similarity">
    <text evidence="1 5">Belongs to the universal ribosomal protein uL29 family.</text>
</comment>
<dbReference type="STRING" id="59925.EU91_1716"/>
<evidence type="ECO:0000256" key="5">
    <source>
        <dbReference type="HAMAP-Rule" id="MF_00374"/>
    </source>
</evidence>
<dbReference type="RefSeq" id="WP_025895061.1">
    <property type="nucleotide sequence ID" value="NZ_CP138934.1"/>
</dbReference>
<evidence type="ECO:0000256" key="3">
    <source>
        <dbReference type="ARBA" id="ARBA00023274"/>
    </source>
</evidence>
<dbReference type="NCBIfam" id="TIGR00012">
    <property type="entry name" value="L29"/>
    <property type="match status" value="1"/>
</dbReference>
<dbReference type="PANTHER" id="PTHR10916">
    <property type="entry name" value="60S RIBOSOMAL PROTEIN L35/50S RIBOSOMAL PROTEIN L29"/>
    <property type="match status" value="1"/>
</dbReference>
<evidence type="ECO:0000313" key="6">
    <source>
        <dbReference type="EMBL" id="KGF85613.1"/>
    </source>
</evidence>
<gene>
    <name evidence="5" type="primary">rpmC</name>
    <name evidence="5" type="synonym">rpl29</name>
    <name evidence="6" type="ORF">EU91_1716</name>
</gene>
<dbReference type="InterPro" id="IPR001854">
    <property type="entry name" value="Ribosomal_uL29"/>
</dbReference>
<dbReference type="SUPFAM" id="SSF46561">
    <property type="entry name" value="Ribosomal protein L29 (L29p)"/>
    <property type="match status" value="1"/>
</dbReference>
<dbReference type="AlphaFoldDB" id="A0A0A1ZBI0"/>
<dbReference type="Pfam" id="PF00831">
    <property type="entry name" value="Ribosomal_L29"/>
    <property type="match status" value="1"/>
</dbReference>
<evidence type="ECO:0000256" key="1">
    <source>
        <dbReference type="ARBA" id="ARBA00009254"/>
    </source>
</evidence>
<dbReference type="GO" id="GO:0003735">
    <property type="term" value="F:structural constituent of ribosome"/>
    <property type="evidence" value="ECO:0007669"/>
    <property type="project" value="InterPro"/>
</dbReference>
<dbReference type="EMBL" id="JNAH01000008">
    <property type="protein sequence ID" value="KGF85613.1"/>
    <property type="molecule type" value="Genomic_DNA"/>
</dbReference>
<accession>A0A0A1ZBI0</accession>
<dbReference type="InterPro" id="IPR050063">
    <property type="entry name" value="Ribosomal_protein_uL29"/>
</dbReference>
<dbReference type="InterPro" id="IPR036049">
    <property type="entry name" value="Ribosomal_uL29_sf"/>
</dbReference>
<reference evidence="7" key="1">
    <citation type="journal article" date="2014" name="Sci. Data">
        <title>Genomes of diverse isolates of the marine cyanobacterium Prochlorococcus.</title>
        <authorList>
            <person name="Biller S."/>
            <person name="Berube P."/>
            <person name="Thompson J."/>
            <person name="Kelly L."/>
            <person name="Roggensack S."/>
            <person name="Awad L."/>
            <person name="Roache-Johnson K."/>
            <person name="Ding H."/>
            <person name="Giovannoni S.J."/>
            <person name="Moore L.R."/>
            <person name="Chisholm S.W."/>
        </authorList>
    </citation>
    <scope>NUCLEOTIDE SEQUENCE [LARGE SCALE GENOMIC DNA]</scope>
    <source>
        <strain evidence="7">GP2</strain>
    </source>
</reference>
<name>A0A0A1ZBI0_PROMR</name>
<dbReference type="Gene3D" id="1.10.287.310">
    <property type="match status" value="1"/>
</dbReference>
<dbReference type="Proteomes" id="UP000030598">
    <property type="component" value="Unassembled WGS sequence"/>
</dbReference>
<proteinExistence type="inferred from homology"/>
<keyword evidence="2 5" id="KW-0689">Ribosomal protein</keyword>
<dbReference type="GO" id="GO:0006412">
    <property type="term" value="P:translation"/>
    <property type="evidence" value="ECO:0007669"/>
    <property type="project" value="UniProtKB-UniRule"/>
</dbReference>
<dbReference type="HAMAP" id="MF_00374">
    <property type="entry name" value="Ribosomal_uL29"/>
    <property type="match status" value="1"/>
</dbReference>
<dbReference type="PANTHER" id="PTHR10916:SF0">
    <property type="entry name" value="LARGE RIBOSOMAL SUBUNIT PROTEIN UL29C"/>
    <property type="match status" value="1"/>
</dbReference>
<evidence type="ECO:0000256" key="4">
    <source>
        <dbReference type="ARBA" id="ARBA00035204"/>
    </source>
</evidence>
<comment type="caution">
    <text evidence="6">The sequence shown here is derived from an EMBL/GenBank/DDBJ whole genome shotgun (WGS) entry which is preliminary data.</text>
</comment>
<organism evidence="6 7">
    <name type="scientific">Prochlorococcus marinus str. GP2</name>
    <dbReference type="NCBI Taxonomy" id="59925"/>
    <lineage>
        <taxon>Bacteria</taxon>
        <taxon>Bacillati</taxon>
        <taxon>Cyanobacteriota</taxon>
        <taxon>Cyanophyceae</taxon>
        <taxon>Synechococcales</taxon>
        <taxon>Prochlorococcaceae</taxon>
        <taxon>Prochlorococcus</taxon>
    </lineage>
</organism>
<dbReference type="OrthoDB" id="9815192at2"/>